<dbReference type="Proteomes" id="UP000267029">
    <property type="component" value="Unassembled WGS sequence"/>
</dbReference>
<accession>A0A0R3UPR8</accession>
<gene>
    <name evidence="1" type="ORF">MCOS_LOCUS9851</name>
</gene>
<name>A0A0R3UPR8_MESCO</name>
<proteinExistence type="predicted"/>
<organism evidence="1 2">
    <name type="scientific">Mesocestoides corti</name>
    <name type="common">Flatworm</name>
    <dbReference type="NCBI Taxonomy" id="53468"/>
    <lineage>
        <taxon>Eukaryota</taxon>
        <taxon>Metazoa</taxon>
        <taxon>Spiralia</taxon>
        <taxon>Lophotrochozoa</taxon>
        <taxon>Platyhelminthes</taxon>
        <taxon>Cestoda</taxon>
        <taxon>Eucestoda</taxon>
        <taxon>Cyclophyllidea</taxon>
        <taxon>Mesocestoididae</taxon>
        <taxon>Mesocestoides</taxon>
    </lineage>
</organism>
<evidence type="ECO:0000313" key="1">
    <source>
        <dbReference type="EMBL" id="VDD83848.1"/>
    </source>
</evidence>
<reference evidence="1 2" key="1">
    <citation type="submission" date="2018-10" db="EMBL/GenBank/DDBJ databases">
        <authorList>
            <consortium name="Pathogen Informatics"/>
        </authorList>
    </citation>
    <scope>NUCLEOTIDE SEQUENCE [LARGE SCALE GENOMIC DNA]</scope>
</reference>
<sequence>MRPPRVDTTAVSPAASDNKTTIRQNSVLTQTSPSPQFIDFLMEHTITYHLANSEISPKLKATLWISAFQSTMTMVYSCGDHMRFDLSLLDPFHTFPSQISYSSLLPEFIFQVPEHHIQLLSMYRNLFDVSGNLSACVWTASMTVDPTVQR</sequence>
<keyword evidence="2" id="KW-1185">Reference proteome</keyword>
<protein>
    <submittedName>
        <fullName evidence="1">Uncharacterized protein</fullName>
    </submittedName>
</protein>
<dbReference type="AlphaFoldDB" id="A0A0R3UPR8"/>
<dbReference type="EMBL" id="UXSR01005862">
    <property type="protein sequence ID" value="VDD83848.1"/>
    <property type="molecule type" value="Genomic_DNA"/>
</dbReference>
<evidence type="ECO:0000313" key="2">
    <source>
        <dbReference type="Proteomes" id="UP000267029"/>
    </source>
</evidence>